<reference evidence="6" key="1">
    <citation type="submission" date="2016-03" db="EMBL/GenBank/DDBJ databases">
        <authorList>
            <person name="Ploux O."/>
        </authorList>
    </citation>
    <scope>NUCLEOTIDE SEQUENCE</scope>
    <source>
        <strain evidence="6">UC10</strain>
    </source>
</reference>
<dbReference type="PRINTS" id="PR00368">
    <property type="entry name" value="FADPNR"/>
</dbReference>
<dbReference type="PANTHER" id="PTHR43735">
    <property type="entry name" value="APOPTOSIS-INDUCING FACTOR 1"/>
    <property type="match status" value="1"/>
</dbReference>
<keyword evidence="2" id="KW-0285">Flavoprotein</keyword>
<comment type="similarity">
    <text evidence="1">Belongs to the FAD-dependent oxidoreductase family.</text>
</comment>
<dbReference type="PANTHER" id="PTHR43735:SF3">
    <property type="entry name" value="FERROPTOSIS SUPPRESSOR PROTEIN 1"/>
    <property type="match status" value="1"/>
</dbReference>
<sequence>MSGSMTPRKPRIVIAGFGDSGLLTAIKLGRHADIVGISAKPALLSGQELGLRLARPKDWARDNWVSFDKYRALDRVRTVQATLTGLDLENRTVLGTAPDGSPLTETYDVLVISTGVRNGFWRQPTLQTPEEIAADLTATHDRLGAAASVIVVGGGAAAVSAAANIATAWPGKKVDLYFPGERALTVHHPRAWEKLQGKLIGLGVGLHPGHRAVLPDGFDGDEITDAPVQWSTGQPPAQAGAVLWAIGRVKPNTEWLPPELLDEQGFVKVTPELQLCGHHHVFAIGDVAATDPLRASARARADSLLAHNIRATLDDRPLKKYRAPRRRWGSIVGIQADGLEVFAPNGTAYRFPAWSIDRLLMPWIVRRGIYKGVRKNQPLA</sequence>
<dbReference type="GO" id="GO:0005737">
    <property type="term" value="C:cytoplasm"/>
    <property type="evidence" value="ECO:0007669"/>
    <property type="project" value="TreeGrafter"/>
</dbReference>
<protein>
    <submittedName>
        <fullName evidence="6">FAD-dependent pyridine nucleotide-disulfide oxidoreductase</fullName>
    </submittedName>
</protein>
<name>A0A1Y5P5F2_9MYCO</name>
<dbReference type="Pfam" id="PF07992">
    <property type="entry name" value="Pyr_redox_2"/>
    <property type="match status" value="1"/>
</dbReference>
<dbReference type="Gene3D" id="3.50.50.100">
    <property type="match status" value="1"/>
</dbReference>
<keyword evidence="3" id="KW-0274">FAD</keyword>
<evidence type="ECO:0000256" key="1">
    <source>
        <dbReference type="ARBA" id="ARBA00006442"/>
    </source>
</evidence>
<evidence type="ECO:0000259" key="5">
    <source>
        <dbReference type="Pfam" id="PF07992"/>
    </source>
</evidence>
<dbReference type="SUPFAM" id="SSF51905">
    <property type="entry name" value="FAD/NAD(P)-binding domain"/>
    <property type="match status" value="2"/>
</dbReference>
<keyword evidence="4" id="KW-0560">Oxidoreductase</keyword>
<organism evidence="6">
    <name type="scientific">uncultured Mycobacterium sp</name>
    <dbReference type="NCBI Taxonomy" id="171292"/>
    <lineage>
        <taxon>Bacteria</taxon>
        <taxon>Bacillati</taxon>
        <taxon>Actinomycetota</taxon>
        <taxon>Actinomycetes</taxon>
        <taxon>Mycobacteriales</taxon>
        <taxon>Mycobacteriaceae</taxon>
        <taxon>Mycobacterium</taxon>
        <taxon>environmental samples</taxon>
    </lineage>
</organism>
<feature type="domain" description="FAD/NAD(P)-binding" evidence="5">
    <location>
        <begin position="11"/>
        <end position="292"/>
    </location>
</feature>
<dbReference type="AlphaFoldDB" id="A0A1Y5P5F2"/>
<dbReference type="InterPro" id="IPR036188">
    <property type="entry name" value="FAD/NAD-bd_sf"/>
</dbReference>
<evidence type="ECO:0000256" key="3">
    <source>
        <dbReference type="ARBA" id="ARBA00022827"/>
    </source>
</evidence>
<evidence type="ECO:0000313" key="6">
    <source>
        <dbReference type="EMBL" id="SBS72539.1"/>
    </source>
</evidence>
<dbReference type="GO" id="GO:0050660">
    <property type="term" value="F:flavin adenine dinucleotide binding"/>
    <property type="evidence" value="ECO:0007669"/>
    <property type="project" value="TreeGrafter"/>
</dbReference>
<accession>A0A1Y5P5F2</accession>
<evidence type="ECO:0000256" key="4">
    <source>
        <dbReference type="ARBA" id="ARBA00023002"/>
    </source>
</evidence>
<dbReference type="GO" id="GO:0004174">
    <property type="term" value="F:electron-transferring-flavoprotein dehydrogenase activity"/>
    <property type="evidence" value="ECO:0007669"/>
    <property type="project" value="TreeGrafter"/>
</dbReference>
<dbReference type="InterPro" id="IPR023753">
    <property type="entry name" value="FAD/NAD-binding_dom"/>
</dbReference>
<dbReference type="EMBL" id="FLQS01000006">
    <property type="protein sequence ID" value="SBS72539.1"/>
    <property type="molecule type" value="Genomic_DNA"/>
</dbReference>
<proteinExistence type="inferred from homology"/>
<gene>
    <name evidence="6" type="ORF">MHPYR_140045</name>
</gene>
<evidence type="ECO:0000256" key="2">
    <source>
        <dbReference type="ARBA" id="ARBA00022630"/>
    </source>
</evidence>